<protein>
    <submittedName>
        <fullName evidence="2">Uncharacterized protein</fullName>
    </submittedName>
</protein>
<organism evidence="2 3">
    <name type="scientific">Paspalum notatum var. saurae</name>
    <dbReference type="NCBI Taxonomy" id="547442"/>
    <lineage>
        <taxon>Eukaryota</taxon>
        <taxon>Viridiplantae</taxon>
        <taxon>Streptophyta</taxon>
        <taxon>Embryophyta</taxon>
        <taxon>Tracheophyta</taxon>
        <taxon>Spermatophyta</taxon>
        <taxon>Magnoliopsida</taxon>
        <taxon>Liliopsida</taxon>
        <taxon>Poales</taxon>
        <taxon>Poaceae</taxon>
        <taxon>PACMAD clade</taxon>
        <taxon>Panicoideae</taxon>
        <taxon>Andropogonodae</taxon>
        <taxon>Paspaleae</taxon>
        <taxon>Paspalinae</taxon>
        <taxon>Paspalum</taxon>
    </lineage>
</organism>
<sequence>MAIDTISCSPCPPPRNRCLPPLREPPLFPRLSTPPRPIARPNMSCPHGAVRHPQTPRRAAPAPHRHAVVVPNRRPSAPYPHSVVRRPYKRLAVPPGTSSPRSHPAEPLVVPRLFDDNDQQPWACPWSASHTPTPSAVSLSRRRPSPVWLRLQSVRCRAGGDEEAAPEEEASEPLFARELLQCGMILGRGRTAGGR</sequence>
<dbReference type="AlphaFoldDB" id="A0AAQ3THA8"/>
<evidence type="ECO:0000256" key="1">
    <source>
        <dbReference type="SAM" id="MobiDB-lite"/>
    </source>
</evidence>
<gene>
    <name evidence="2" type="ORF">U9M48_021277</name>
</gene>
<name>A0AAQ3THA8_PASNO</name>
<accession>A0AAQ3THA8</accession>
<feature type="compositionally biased region" description="Pro residues" evidence="1">
    <location>
        <begin position="22"/>
        <end position="38"/>
    </location>
</feature>
<keyword evidence="3" id="KW-1185">Reference proteome</keyword>
<evidence type="ECO:0000313" key="3">
    <source>
        <dbReference type="Proteomes" id="UP001341281"/>
    </source>
</evidence>
<reference evidence="2 3" key="1">
    <citation type="submission" date="2024-02" db="EMBL/GenBank/DDBJ databases">
        <title>High-quality chromosome-scale genome assembly of Pensacola bahiagrass (Paspalum notatum Flugge var. saurae).</title>
        <authorList>
            <person name="Vega J.M."/>
            <person name="Podio M."/>
            <person name="Orjuela J."/>
            <person name="Siena L.A."/>
            <person name="Pessino S.C."/>
            <person name="Combes M.C."/>
            <person name="Mariac C."/>
            <person name="Albertini E."/>
            <person name="Pupilli F."/>
            <person name="Ortiz J.P.A."/>
            <person name="Leblanc O."/>
        </authorList>
    </citation>
    <scope>NUCLEOTIDE SEQUENCE [LARGE SCALE GENOMIC DNA]</scope>
    <source>
        <strain evidence="2">R1</strain>
        <tissue evidence="2">Leaf</tissue>
    </source>
</reference>
<dbReference type="EMBL" id="CP144748">
    <property type="protein sequence ID" value="WVZ72889.1"/>
    <property type="molecule type" value="Genomic_DNA"/>
</dbReference>
<feature type="region of interest" description="Disordered" evidence="1">
    <location>
        <begin position="1"/>
        <end position="81"/>
    </location>
</feature>
<proteinExistence type="predicted"/>
<dbReference type="Proteomes" id="UP001341281">
    <property type="component" value="Chromosome 04"/>
</dbReference>
<evidence type="ECO:0000313" key="2">
    <source>
        <dbReference type="EMBL" id="WVZ72889.1"/>
    </source>
</evidence>